<dbReference type="EMBL" id="BGZK01000818">
    <property type="protein sequence ID" value="GBP61612.1"/>
    <property type="molecule type" value="Genomic_DNA"/>
</dbReference>
<evidence type="ECO:0000313" key="2">
    <source>
        <dbReference type="Proteomes" id="UP000299102"/>
    </source>
</evidence>
<dbReference type="Proteomes" id="UP000299102">
    <property type="component" value="Unassembled WGS sequence"/>
</dbReference>
<sequence>MNRKRGRCDSSSSGPRGRLRRTKYWDRSADCPLMNLRVCNETTLLQNGRTPLYLSVEILLLPRQRLKRVMPPPVCKLSHYEDVPGGAGSLAPVTLLPLRHTFCKNVFVVSTTLIQCRA</sequence>
<reference evidence="1 2" key="1">
    <citation type="journal article" date="2019" name="Commun. Biol.">
        <title>The bagworm genome reveals a unique fibroin gene that provides high tensile strength.</title>
        <authorList>
            <person name="Kono N."/>
            <person name="Nakamura H."/>
            <person name="Ohtoshi R."/>
            <person name="Tomita M."/>
            <person name="Numata K."/>
            <person name="Arakawa K."/>
        </authorList>
    </citation>
    <scope>NUCLEOTIDE SEQUENCE [LARGE SCALE GENOMIC DNA]</scope>
</reference>
<gene>
    <name evidence="1" type="ORF">EVAR_27499_1</name>
</gene>
<dbReference type="AlphaFoldDB" id="A0A4C1XF56"/>
<keyword evidence="2" id="KW-1185">Reference proteome</keyword>
<protein>
    <submittedName>
        <fullName evidence="1">Uncharacterized protein</fullName>
    </submittedName>
</protein>
<evidence type="ECO:0000313" key="1">
    <source>
        <dbReference type="EMBL" id="GBP61612.1"/>
    </source>
</evidence>
<comment type="caution">
    <text evidence="1">The sequence shown here is derived from an EMBL/GenBank/DDBJ whole genome shotgun (WGS) entry which is preliminary data.</text>
</comment>
<organism evidence="1 2">
    <name type="scientific">Eumeta variegata</name>
    <name type="common">Bagworm moth</name>
    <name type="synonym">Eumeta japonica</name>
    <dbReference type="NCBI Taxonomy" id="151549"/>
    <lineage>
        <taxon>Eukaryota</taxon>
        <taxon>Metazoa</taxon>
        <taxon>Ecdysozoa</taxon>
        <taxon>Arthropoda</taxon>
        <taxon>Hexapoda</taxon>
        <taxon>Insecta</taxon>
        <taxon>Pterygota</taxon>
        <taxon>Neoptera</taxon>
        <taxon>Endopterygota</taxon>
        <taxon>Lepidoptera</taxon>
        <taxon>Glossata</taxon>
        <taxon>Ditrysia</taxon>
        <taxon>Tineoidea</taxon>
        <taxon>Psychidae</taxon>
        <taxon>Oiketicinae</taxon>
        <taxon>Eumeta</taxon>
    </lineage>
</organism>
<name>A0A4C1XF56_EUMVA</name>
<proteinExistence type="predicted"/>
<accession>A0A4C1XF56</accession>